<proteinExistence type="predicted"/>
<reference evidence="2 3" key="1">
    <citation type="submission" date="2019-01" db="EMBL/GenBank/DDBJ databases">
        <authorList>
            <person name="Ferrante I. M."/>
        </authorList>
    </citation>
    <scope>NUCLEOTIDE SEQUENCE [LARGE SCALE GENOMIC DNA]</scope>
    <source>
        <strain evidence="2 3">B856</strain>
    </source>
</reference>
<dbReference type="AlphaFoldDB" id="A0A448ZPN2"/>
<dbReference type="OrthoDB" id="201504at2759"/>
<feature type="transmembrane region" description="Helical" evidence="1">
    <location>
        <begin position="147"/>
        <end position="166"/>
    </location>
</feature>
<evidence type="ECO:0000313" key="3">
    <source>
        <dbReference type="Proteomes" id="UP000291116"/>
    </source>
</evidence>
<dbReference type="Pfam" id="PF06966">
    <property type="entry name" value="DUF1295"/>
    <property type="match status" value="1"/>
</dbReference>
<dbReference type="PANTHER" id="PTHR32251">
    <property type="entry name" value="3-OXO-5-ALPHA-STEROID 4-DEHYDROGENASE"/>
    <property type="match status" value="1"/>
</dbReference>
<dbReference type="PROSITE" id="PS50244">
    <property type="entry name" value="S5A_REDUCTASE"/>
    <property type="match status" value="1"/>
</dbReference>
<organism evidence="2 3">
    <name type="scientific">Pseudo-nitzschia multistriata</name>
    <dbReference type="NCBI Taxonomy" id="183589"/>
    <lineage>
        <taxon>Eukaryota</taxon>
        <taxon>Sar</taxon>
        <taxon>Stramenopiles</taxon>
        <taxon>Ochrophyta</taxon>
        <taxon>Bacillariophyta</taxon>
        <taxon>Bacillariophyceae</taxon>
        <taxon>Bacillariophycidae</taxon>
        <taxon>Bacillariales</taxon>
        <taxon>Bacillariaceae</taxon>
        <taxon>Pseudo-nitzschia</taxon>
    </lineage>
</organism>
<protein>
    <submittedName>
        <fullName evidence="2">Uncharacterized protein</fullName>
    </submittedName>
</protein>
<dbReference type="EMBL" id="CAACVS010000602">
    <property type="protein sequence ID" value="VEU43943.1"/>
    <property type="molecule type" value="Genomic_DNA"/>
</dbReference>
<feature type="transmembrane region" description="Helical" evidence="1">
    <location>
        <begin position="105"/>
        <end position="127"/>
    </location>
</feature>
<keyword evidence="1" id="KW-1133">Transmembrane helix</keyword>
<dbReference type="PANTHER" id="PTHR32251:SF15">
    <property type="entry name" value="3-OXO-5-ALPHA-STEROID 4-DEHYDROGENASE (DUF1295)"/>
    <property type="match status" value="1"/>
</dbReference>
<keyword evidence="1" id="KW-0812">Transmembrane</keyword>
<keyword evidence="1" id="KW-0472">Membrane</keyword>
<evidence type="ECO:0000256" key="1">
    <source>
        <dbReference type="SAM" id="Phobius"/>
    </source>
</evidence>
<name>A0A448ZPN2_9STRA</name>
<dbReference type="GO" id="GO:0016020">
    <property type="term" value="C:membrane"/>
    <property type="evidence" value="ECO:0007669"/>
    <property type="project" value="TreeGrafter"/>
</dbReference>
<dbReference type="Gene3D" id="1.20.120.1630">
    <property type="match status" value="1"/>
</dbReference>
<feature type="transmembrane region" description="Helical" evidence="1">
    <location>
        <begin position="66"/>
        <end position="84"/>
    </location>
</feature>
<keyword evidence="3" id="KW-1185">Reference proteome</keyword>
<feature type="transmembrane region" description="Helical" evidence="1">
    <location>
        <begin position="35"/>
        <end position="54"/>
    </location>
</feature>
<feature type="transmembrane region" description="Helical" evidence="1">
    <location>
        <begin position="12"/>
        <end position="30"/>
    </location>
</feature>
<dbReference type="InterPro" id="IPR010721">
    <property type="entry name" value="UstE-like"/>
</dbReference>
<dbReference type="Proteomes" id="UP000291116">
    <property type="component" value="Unassembled WGS sequence"/>
</dbReference>
<gene>
    <name evidence="2" type="ORF">PSNMU_V1.4_AUG-EV-PASAV3_0110460</name>
</gene>
<sequence>MLLSPNSVYADGAILTFGMQFTGFVVAAVLQTEIFYDVLGGINFLALAVLAFVSGQGTIDAGRNNVFVALFAVSRGWLLLFLAWRAHHRKGDSRFDGVRNVPSTFFVYWMVQAIWVYCISLPLLAVAEHAHDHQTDAAADAGGVDGSFLLLLAMAMSIVAEIHSDVAKAGWVSRGRPGGFCREGLWKHSRHPNYAGEILTWVFAAVYATCVCGWSWKVAAVASVSPLFTVQILLNTSGTGVWNAEGKNLRRYYEDETIAGNYEEYRKTTPPLFPTLFVPYESLPRGFQRRICFEWNRFEYRKPSKEGKEQ</sequence>
<evidence type="ECO:0000313" key="2">
    <source>
        <dbReference type="EMBL" id="VEU43943.1"/>
    </source>
</evidence>
<accession>A0A448ZPN2</accession>